<proteinExistence type="predicted"/>
<dbReference type="PANTHER" id="PTHR30105:SF2">
    <property type="entry name" value="DIVERGENT POLYSACCHARIDE DEACETYLASE SUPERFAMILY"/>
    <property type="match status" value="1"/>
</dbReference>
<evidence type="ECO:0000313" key="2">
    <source>
        <dbReference type="EMBL" id="MFD2097437.1"/>
    </source>
</evidence>
<dbReference type="PANTHER" id="PTHR30105">
    <property type="entry name" value="UNCHARACTERIZED YIBQ-RELATED"/>
    <property type="match status" value="1"/>
</dbReference>
<sequence length="284" mass="31004">MSFISKFHCSLFVALLSWAGLTMPLKAEEKPKIVIVIDDVGNSADDQVAVELPGDVTLAFLPFTPHSRRLAELAHQQGKEVMLHMPMAARAGNKLGEGALTNEMGVAALQQTLVKALASIPHVAGVNNHMGSELTESLPHMAWTMRVLRYYPLYFIDSRTTVYTCAQTVAEATGVPSLRRHVFLDNEEDEVAIERQFDKLLALAKRRGEAIGIAHPYPETIAVLQRRLADLDAQGVELVPASALVSEEAWAKRAASPLAPVAVELPQHLLALLRQPERAAVLSL</sequence>
<protein>
    <submittedName>
        <fullName evidence="2">Divergent polysaccharide deacetylase family protein</fullName>
    </submittedName>
</protein>
<dbReference type="Pfam" id="PF04748">
    <property type="entry name" value="Polysacc_deac_2"/>
    <property type="match status" value="1"/>
</dbReference>
<dbReference type="RefSeq" id="WP_345340599.1">
    <property type="nucleotide sequence ID" value="NZ_BAABLI010000015.1"/>
</dbReference>
<keyword evidence="3" id="KW-1185">Reference proteome</keyword>
<dbReference type="Proteomes" id="UP001597380">
    <property type="component" value="Unassembled WGS sequence"/>
</dbReference>
<name>A0ABW4XQ42_9GAMM</name>
<reference evidence="3" key="1">
    <citation type="journal article" date="2019" name="Int. J. Syst. Evol. Microbiol.">
        <title>The Global Catalogue of Microorganisms (GCM) 10K type strain sequencing project: providing services to taxonomists for standard genome sequencing and annotation.</title>
        <authorList>
            <consortium name="The Broad Institute Genomics Platform"/>
            <consortium name="The Broad Institute Genome Sequencing Center for Infectious Disease"/>
            <person name="Wu L."/>
            <person name="Ma J."/>
        </authorList>
    </citation>
    <scope>NUCLEOTIDE SEQUENCE [LARGE SCALE GENOMIC DNA]</scope>
    <source>
        <strain evidence="3">CGMCC 1.10992</strain>
    </source>
</reference>
<evidence type="ECO:0000313" key="3">
    <source>
        <dbReference type="Proteomes" id="UP001597380"/>
    </source>
</evidence>
<dbReference type="EMBL" id="JBHUHT010000017">
    <property type="protein sequence ID" value="MFD2097437.1"/>
    <property type="molecule type" value="Genomic_DNA"/>
</dbReference>
<dbReference type="Gene3D" id="3.20.20.370">
    <property type="entry name" value="Glycoside hydrolase/deacetylase"/>
    <property type="match status" value="1"/>
</dbReference>
<dbReference type="InterPro" id="IPR011330">
    <property type="entry name" value="Glyco_hydro/deAcase_b/a-brl"/>
</dbReference>
<dbReference type="InterPro" id="IPR006837">
    <property type="entry name" value="Divergent_DAC"/>
</dbReference>
<feature type="signal peptide" evidence="1">
    <location>
        <begin position="1"/>
        <end position="19"/>
    </location>
</feature>
<evidence type="ECO:0000256" key="1">
    <source>
        <dbReference type="SAM" id="SignalP"/>
    </source>
</evidence>
<organism evidence="2 3">
    <name type="scientific">Corallincola platygyrae</name>
    <dbReference type="NCBI Taxonomy" id="1193278"/>
    <lineage>
        <taxon>Bacteria</taxon>
        <taxon>Pseudomonadati</taxon>
        <taxon>Pseudomonadota</taxon>
        <taxon>Gammaproteobacteria</taxon>
        <taxon>Alteromonadales</taxon>
        <taxon>Psychromonadaceae</taxon>
        <taxon>Corallincola</taxon>
    </lineage>
</organism>
<comment type="caution">
    <text evidence="2">The sequence shown here is derived from an EMBL/GenBank/DDBJ whole genome shotgun (WGS) entry which is preliminary data.</text>
</comment>
<dbReference type="SUPFAM" id="SSF88713">
    <property type="entry name" value="Glycoside hydrolase/deacetylase"/>
    <property type="match status" value="1"/>
</dbReference>
<keyword evidence="1" id="KW-0732">Signal</keyword>
<accession>A0ABW4XQ42</accession>
<feature type="chain" id="PRO_5045851482" evidence="1">
    <location>
        <begin position="20"/>
        <end position="284"/>
    </location>
</feature>
<gene>
    <name evidence="2" type="ORF">ACFSJ3_15670</name>
</gene>
<dbReference type="CDD" id="cd10936">
    <property type="entry name" value="CE4_DAC2"/>
    <property type="match status" value="1"/>
</dbReference>